<keyword evidence="3" id="KW-1185">Reference proteome</keyword>
<dbReference type="Proteomes" id="UP001576708">
    <property type="component" value="Unassembled WGS sequence"/>
</dbReference>
<comment type="caution">
    <text evidence="2">The sequence shown here is derived from an EMBL/GenBank/DDBJ whole genome shotgun (WGS) entry which is preliminary data.</text>
</comment>
<dbReference type="RefSeq" id="WP_220054848.1">
    <property type="nucleotide sequence ID" value="NZ_JBCATE010000002.1"/>
</dbReference>
<evidence type="ECO:0000313" key="3">
    <source>
        <dbReference type="Proteomes" id="UP001576708"/>
    </source>
</evidence>
<feature type="transmembrane region" description="Helical" evidence="1">
    <location>
        <begin position="6"/>
        <end position="24"/>
    </location>
</feature>
<evidence type="ECO:0008006" key="4">
    <source>
        <dbReference type="Google" id="ProtNLM"/>
    </source>
</evidence>
<protein>
    <recommendedName>
        <fullName evidence="4">LemA family protein</fullName>
    </recommendedName>
</protein>
<dbReference type="EMBL" id="JBHFGU010000002">
    <property type="protein sequence ID" value="MFB2619609.1"/>
    <property type="molecule type" value="Genomic_DNA"/>
</dbReference>
<name>A0ABV4VH38_9GAMM</name>
<organism evidence="2 3">
    <name type="scientific">Shewanella mangrovisoli</name>
    <dbReference type="NCBI Taxonomy" id="2864211"/>
    <lineage>
        <taxon>Bacteria</taxon>
        <taxon>Pseudomonadati</taxon>
        <taxon>Pseudomonadota</taxon>
        <taxon>Gammaproteobacteria</taxon>
        <taxon>Alteromonadales</taxon>
        <taxon>Shewanellaceae</taxon>
        <taxon>Shewanella</taxon>
    </lineage>
</organism>
<accession>A0ABV4VH38</accession>
<keyword evidence="1" id="KW-1133">Transmembrane helix</keyword>
<keyword evidence="1" id="KW-0472">Membrane</keyword>
<evidence type="ECO:0000256" key="1">
    <source>
        <dbReference type="SAM" id="Phobius"/>
    </source>
</evidence>
<evidence type="ECO:0000313" key="2">
    <source>
        <dbReference type="EMBL" id="MFB2619609.1"/>
    </source>
</evidence>
<reference evidence="2 3" key="1">
    <citation type="submission" date="2024-09" db="EMBL/GenBank/DDBJ databases">
        <authorList>
            <person name="Zhang Y."/>
        </authorList>
    </citation>
    <scope>NUCLEOTIDE SEQUENCE [LARGE SCALE GENOMIC DNA]</scope>
    <source>
        <strain evidence="2 3">ZJ318</strain>
    </source>
</reference>
<keyword evidence="1" id="KW-0812">Transmembrane</keyword>
<gene>
    <name evidence="2" type="ORF">ACE02W_07340</name>
</gene>
<sequence>MTLAPLIPTGISILFVLVGWRVVYNNAKKLASRSETYAIVNRLITLLNDVQKLSEEFWLKAEYKETPQNYDLLVLSKTKLISAKLDTLKGRGIDIYELQRLVFPLRKACTLNSYNIDKLSEDAKREQVDGILVSISNFEKQLDSKMTSLYPPNY</sequence>
<proteinExistence type="predicted"/>